<reference evidence="4" key="1">
    <citation type="submission" date="2021-05" db="EMBL/GenBank/DDBJ databases">
        <authorList>
            <person name="Kaiqin L."/>
            <person name="Jian G."/>
        </authorList>
    </citation>
    <scope>NUCLEOTIDE SEQUENCE</scope>
    <source>
        <strain evidence="4">HDS5</strain>
    </source>
</reference>
<comment type="subunit">
    <text evidence="1 2">Heterotetramer of two alpha and two beta chains.</text>
</comment>
<feature type="site" description="Involved in the stabilization of negative charge on the oxyanion by the formation of the oxyanion hole" evidence="2">
    <location>
        <position position="110"/>
    </location>
</feature>
<dbReference type="GO" id="GO:0006526">
    <property type="term" value="P:L-arginine biosynthetic process"/>
    <property type="evidence" value="ECO:0007669"/>
    <property type="project" value="UniProtKB-UniRule"/>
</dbReference>
<comment type="caution">
    <text evidence="2">Lacks conserved residue(s) required for the propagation of feature annotation.</text>
</comment>
<feature type="region of interest" description="Disordered" evidence="3">
    <location>
        <begin position="248"/>
        <end position="268"/>
    </location>
</feature>
<keyword evidence="2" id="KW-0963">Cytoplasm</keyword>
<comment type="similarity">
    <text evidence="2">Belongs to the ArgJ family.</text>
</comment>
<feature type="site" description="Cleavage; by autolysis" evidence="2">
    <location>
        <begin position="175"/>
        <end position="176"/>
    </location>
</feature>
<dbReference type="Pfam" id="PF01960">
    <property type="entry name" value="ArgJ"/>
    <property type="match status" value="1"/>
</dbReference>
<feature type="binding site" evidence="2">
    <location>
        <position position="176"/>
    </location>
    <ligand>
        <name>substrate</name>
    </ligand>
</feature>
<name>A0A975LBS8_9ACTN</name>
<evidence type="ECO:0000256" key="3">
    <source>
        <dbReference type="SAM" id="MobiDB-lite"/>
    </source>
</evidence>
<accession>A0A975LBS8</accession>
<dbReference type="Gene3D" id="3.30.2330.10">
    <property type="entry name" value="arginine biosynthesis bifunctional protein suprefamily"/>
    <property type="match status" value="1"/>
</dbReference>
<dbReference type="GO" id="GO:0004042">
    <property type="term" value="F:L-glutamate N-acetyltransferase activity"/>
    <property type="evidence" value="ECO:0007669"/>
    <property type="project" value="UniProtKB-UniRule"/>
</dbReference>
<feature type="compositionally biased region" description="Polar residues" evidence="3">
    <location>
        <begin position="252"/>
        <end position="268"/>
    </location>
</feature>
<comment type="pathway">
    <text evidence="2">Amino-acid biosynthesis; L-arginine biosynthesis; N(2)-acetyl-L-ornithine from L-glutamate: step 1/4.</text>
</comment>
<comment type="pathway">
    <text evidence="2">Amino-acid biosynthesis; L-arginine biosynthesis; L-ornithine and N-acetyl-L-glutamate from L-glutamate and N(2)-acetyl-L-ornithine (cyclic): step 1/1.</text>
</comment>
<feature type="chain" id="PRO_5038191673" description="Arginine biosynthesis bifunctional protein ArgJ beta chain" evidence="2">
    <location>
        <begin position="176"/>
        <end position="268"/>
    </location>
</feature>
<keyword evidence="2" id="KW-0028">Amino-acid biosynthesis</keyword>
<organism evidence="4 5">
    <name type="scientific">Nocardiopsis eucommiae</name>
    <dbReference type="NCBI Taxonomy" id="2831970"/>
    <lineage>
        <taxon>Bacteria</taxon>
        <taxon>Bacillati</taxon>
        <taxon>Actinomycetota</taxon>
        <taxon>Actinomycetes</taxon>
        <taxon>Streptosporangiales</taxon>
        <taxon>Nocardiopsidaceae</taxon>
        <taxon>Nocardiopsis</taxon>
    </lineage>
</organism>
<evidence type="ECO:0000256" key="1">
    <source>
        <dbReference type="ARBA" id="ARBA00011475"/>
    </source>
</evidence>
<dbReference type="EC" id="2.3.1.1" evidence="2"/>
<dbReference type="EC" id="2.3.1.35" evidence="2"/>
<keyword evidence="2" id="KW-0012">Acyltransferase</keyword>
<dbReference type="InterPro" id="IPR002813">
    <property type="entry name" value="Arg_biosynth_ArgJ"/>
</dbReference>
<dbReference type="GO" id="GO:0006592">
    <property type="term" value="P:ornithine biosynthetic process"/>
    <property type="evidence" value="ECO:0007669"/>
    <property type="project" value="TreeGrafter"/>
</dbReference>
<comment type="subcellular location">
    <subcellularLocation>
        <location evidence="2">Cytoplasm</location>
    </subcellularLocation>
</comment>
<dbReference type="HAMAP" id="MF_01106">
    <property type="entry name" value="ArgJ"/>
    <property type="match status" value="1"/>
</dbReference>
<dbReference type="PANTHER" id="PTHR23100:SF0">
    <property type="entry name" value="ARGININE BIOSYNTHESIS BIFUNCTIONAL PROTEIN ARGJ, MITOCHONDRIAL"/>
    <property type="match status" value="1"/>
</dbReference>
<feature type="active site" description="Nucleophile" evidence="2">
    <location>
        <position position="176"/>
    </location>
</feature>
<gene>
    <name evidence="2" type="primary">argJ</name>
    <name evidence="4" type="ORF">KGD82_09290</name>
</gene>
<keyword evidence="5" id="KW-1185">Reference proteome</keyword>
<comment type="catalytic activity">
    <reaction evidence="2">
        <text>L-glutamate + acetyl-CoA = N-acetyl-L-glutamate + CoA + H(+)</text>
        <dbReference type="Rhea" id="RHEA:24292"/>
        <dbReference type="ChEBI" id="CHEBI:15378"/>
        <dbReference type="ChEBI" id="CHEBI:29985"/>
        <dbReference type="ChEBI" id="CHEBI:44337"/>
        <dbReference type="ChEBI" id="CHEBI:57287"/>
        <dbReference type="ChEBI" id="CHEBI:57288"/>
        <dbReference type="EC" id="2.3.1.1"/>
    </reaction>
</comment>
<feature type="binding site" evidence="2">
    <location>
        <position position="146"/>
    </location>
    <ligand>
        <name>substrate</name>
    </ligand>
</feature>
<dbReference type="EMBL" id="CP074402">
    <property type="protein sequence ID" value="QVJ02588.1"/>
    <property type="molecule type" value="Genomic_DNA"/>
</dbReference>
<dbReference type="AlphaFoldDB" id="A0A975LBS8"/>
<feature type="binding site" evidence="2">
    <location>
        <position position="168"/>
    </location>
    <ligand>
        <name>substrate</name>
    </ligand>
</feature>
<dbReference type="PANTHER" id="PTHR23100">
    <property type="entry name" value="ARGININE BIOSYNTHESIS BIFUNCTIONAL PROTEIN ARGJ"/>
    <property type="match status" value="1"/>
</dbReference>
<sequence>MSVTAPQGFRAAGVTTGTGTDHTRDLAVVVNDGPARAAGAVFTDHPEPAAPVLWTRQVVAGGRVRAVVLHSGGANAATGPLGFQAAHAQAEHTADLLADSAAEVALCSAGDVGTVPRTDPLNTAVADALAQAARGGGLAAADAVRTDDTVAKFAFRRGEGVTVGGMAKGPDASVGSALCVLTTDAALTPEQCQRLVTDATASALAPLTGTNDTVLLMASGAAPVTPDEPAVALLLTRVCEELAAQIAADTPASVTSEPGSPQDRQAHQ</sequence>
<dbReference type="GO" id="GO:0004358">
    <property type="term" value="F:L-glutamate N-acetyltransferase activity, acting on acetyl-L-ornithine as donor"/>
    <property type="evidence" value="ECO:0007669"/>
    <property type="project" value="UniProtKB-UniRule"/>
</dbReference>
<comment type="catalytic activity">
    <reaction evidence="2">
        <text>N(2)-acetyl-L-ornithine + L-glutamate = N-acetyl-L-glutamate + L-ornithine</text>
        <dbReference type="Rhea" id="RHEA:15349"/>
        <dbReference type="ChEBI" id="CHEBI:29985"/>
        <dbReference type="ChEBI" id="CHEBI:44337"/>
        <dbReference type="ChEBI" id="CHEBI:46911"/>
        <dbReference type="ChEBI" id="CHEBI:57805"/>
        <dbReference type="EC" id="2.3.1.35"/>
    </reaction>
</comment>
<evidence type="ECO:0000313" key="5">
    <source>
        <dbReference type="Proteomes" id="UP000682416"/>
    </source>
</evidence>
<keyword evidence="2" id="KW-0055">Arginine biosynthesis</keyword>
<evidence type="ECO:0000313" key="4">
    <source>
        <dbReference type="EMBL" id="QVJ02588.1"/>
    </source>
</evidence>
<dbReference type="InterPro" id="IPR016117">
    <property type="entry name" value="ArgJ-like_dom_sf"/>
</dbReference>
<keyword evidence="2" id="KW-0511">Multifunctional enzyme</keyword>
<dbReference type="Gene3D" id="3.60.70.12">
    <property type="entry name" value="L-amino peptidase D-ALA esterase/amidase"/>
    <property type="match status" value="1"/>
</dbReference>
<dbReference type="GO" id="GO:0005737">
    <property type="term" value="C:cytoplasm"/>
    <property type="evidence" value="ECO:0007669"/>
    <property type="project" value="UniProtKB-SubCell"/>
</dbReference>
<protein>
    <recommendedName>
        <fullName evidence="2">Arginine biosynthesis bifunctional protein ArgJ</fullName>
    </recommendedName>
    <domain>
        <recommendedName>
            <fullName evidence="2">Glutamate N-acetyltransferase</fullName>
            <ecNumber evidence="2">2.3.1.35</ecNumber>
        </recommendedName>
        <alternativeName>
            <fullName evidence="2">Ornithine acetyltransferase</fullName>
            <shortName evidence="2">OATase</shortName>
        </alternativeName>
        <alternativeName>
            <fullName evidence="2">Ornithine transacetylase</fullName>
        </alternativeName>
    </domain>
    <domain>
        <recommendedName>
            <fullName evidence="2">Amino-acid acetyltransferase</fullName>
            <ecNumber evidence="2">2.3.1.1</ecNumber>
        </recommendedName>
        <alternativeName>
            <fullName evidence="2">N-acetylglutamate synthase</fullName>
            <shortName evidence="2">AGSase</shortName>
        </alternativeName>
    </domain>
    <component>
        <recommendedName>
            <fullName evidence="2">Arginine biosynthesis bifunctional protein ArgJ alpha chain</fullName>
        </recommendedName>
    </component>
    <component>
        <recommendedName>
            <fullName evidence="2">Arginine biosynthesis bifunctional protein ArgJ beta chain</fullName>
        </recommendedName>
    </component>
</protein>
<keyword evidence="2" id="KW-0808">Transferase</keyword>
<feature type="region of interest" description="Disordered" evidence="3">
    <location>
        <begin position="1"/>
        <end position="20"/>
    </location>
</feature>
<dbReference type="KEGG" id="nec:KGD82_09290"/>
<evidence type="ECO:0000256" key="2">
    <source>
        <dbReference type="HAMAP-Rule" id="MF_01106"/>
    </source>
</evidence>
<dbReference type="Proteomes" id="UP000682416">
    <property type="component" value="Chromosome"/>
</dbReference>
<feature type="chain" id="PRO_5038191674" description="Arginine biosynthesis bifunctional protein ArgJ alpha chain" evidence="2">
    <location>
        <begin position="1"/>
        <end position="175"/>
    </location>
</feature>
<comment type="function">
    <text evidence="2">Catalyzes two activities which are involved in the cyclic version of arginine biosynthesis: the synthesis of N-acetylglutamate from glutamate and acetyl-CoA as the acetyl donor, and of ornithine by transacetylation between N(2)-acetylornithine and glutamate.</text>
</comment>
<keyword evidence="2" id="KW-0068">Autocatalytic cleavage</keyword>
<dbReference type="SUPFAM" id="SSF56266">
    <property type="entry name" value="DmpA/ArgJ-like"/>
    <property type="match status" value="1"/>
</dbReference>
<proteinExistence type="inferred from homology"/>